<comment type="subcellular location">
    <subcellularLocation>
        <location evidence="1">Cell membrane</location>
        <topology evidence="1">Multi-pass membrane protein</topology>
    </subcellularLocation>
</comment>
<dbReference type="EMBL" id="AP026933">
    <property type="protein sequence ID" value="BDT02438.1"/>
    <property type="molecule type" value="Genomic_DNA"/>
</dbReference>
<evidence type="ECO:0000256" key="4">
    <source>
        <dbReference type="ARBA" id="ARBA00022692"/>
    </source>
</evidence>
<dbReference type="PANTHER" id="PTHR42865:SF7">
    <property type="entry name" value="PROTON_GLUTAMATE-ASPARTATE SYMPORTER"/>
    <property type="match status" value="1"/>
</dbReference>
<evidence type="ECO:0008006" key="10">
    <source>
        <dbReference type="Google" id="ProtNLM"/>
    </source>
</evidence>
<feature type="transmembrane region" description="Helical" evidence="7">
    <location>
        <begin position="248"/>
        <end position="276"/>
    </location>
</feature>
<evidence type="ECO:0000313" key="9">
    <source>
        <dbReference type="Proteomes" id="UP001163387"/>
    </source>
</evidence>
<feature type="transmembrane region" description="Helical" evidence="7">
    <location>
        <begin position="20"/>
        <end position="40"/>
    </location>
</feature>
<dbReference type="Proteomes" id="UP001163387">
    <property type="component" value="Chromosome"/>
</dbReference>
<feature type="transmembrane region" description="Helical" evidence="7">
    <location>
        <begin position="282"/>
        <end position="311"/>
    </location>
</feature>
<dbReference type="RefSeq" id="WP_281748801.1">
    <property type="nucleotide sequence ID" value="NZ_AP026933.1"/>
</dbReference>
<dbReference type="PANTHER" id="PTHR42865">
    <property type="entry name" value="PROTON/GLUTAMATE-ASPARTATE SYMPORTER"/>
    <property type="match status" value="1"/>
</dbReference>
<evidence type="ECO:0000256" key="2">
    <source>
        <dbReference type="ARBA" id="ARBA00022448"/>
    </source>
</evidence>
<keyword evidence="2" id="KW-0813">Transport</keyword>
<dbReference type="InterPro" id="IPR036458">
    <property type="entry name" value="Na:dicarbo_symporter_sf"/>
</dbReference>
<organism evidence="8 9">
    <name type="scientific">Spiroplasma ixodetis</name>
    <dbReference type="NCBI Taxonomy" id="2141"/>
    <lineage>
        <taxon>Bacteria</taxon>
        <taxon>Bacillati</taxon>
        <taxon>Mycoplasmatota</taxon>
        <taxon>Mollicutes</taxon>
        <taxon>Entomoplasmatales</taxon>
        <taxon>Spiroplasmataceae</taxon>
        <taxon>Spiroplasma</taxon>
    </lineage>
</organism>
<dbReference type="InterPro" id="IPR001991">
    <property type="entry name" value="Na-dicarboxylate_symporter"/>
</dbReference>
<evidence type="ECO:0000256" key="3">
    <source>
        <dbReference type="ARBA" id="ARBA00022475"/>
    </source>
</evidence>
<dbReference type="Pfam" id="PF00375">
    <property type="entry name" value="SDF"/>
    <property type="match status" value="1"/>
</dbReference>
<feature type="transmembrane region" description="Helical" evidence="7">
    <location>
        <begin position="207"/>
        <end position="227"/>
    </location>
</feature>
<reference evidence="8 9" key="1">
    <citation type="journal article" date="2022" name="Front. Microbiol.">
        <title>Male-killing mechanisms vary between Spiroplasma species.</title>
        <authorList>
            <person name="Arai H."/>
            <person name="Inoue M."/>
            <person name="Kageyama D."/>
        </authorList>
    </citation>
    <scope>NUCLEOTIDE SEQUENCE [LARGE SCALE GENOMIC DNA]</scope>
    <source>
        <strain evidence="9">sHm</strain>
    </source>
</reference>
<keyword evidence="5 7" id="KW-1133">Transmembrane helix</keyword>
<name>A0ABN6SVH0_9MOLU</name>
<feature type="transmembrane region" description="Helical" evidence="7">
    <location>
        <begin position="106"/>
        <end position="128"/>
    </location>
</feature>
<proteinExistence type="predicted"/>
<evidence type="ECO:0000313" key="8">
    <source>
        <dbReference type="EMBL" id="BDT02438.1"/>
    </source>
</evidence>
<evidence type="ECO:0000256" key="7">
    <source>
        <dbReference type="SAM" id="Phobius"/>
    </source>
</evidence>
<evidence type="ECO:0000256" key="5">
    <source>
        <dbReference type="ARBA" id="ARBA00022989"/>
    </source>
</evidence>
<accession>A0ABN6SVH0</accession>
<dbReference type="Gene3D" id="1.10.3860.10">
    <property type="entry name" value="Sodium:dicarboxylate symporter"/>
    <property type="match status" value="1"/>
</dbReference>
<protein>
    <recommendedName>
        <fullName evidence="10">Proton/glutamate symporter</fullName>
    </recommendedName>
</protein>
<dbReference type="SUPFAM" id="SSF118215">
    <property type="entry name" value="Proton glutamate symport protein"/>
    <property type="match status" value="1"/>
</dbReference>
<evidence type="ECO:0000256" key="6">
    <source>
        <dbReference type="ARBA" id="ARBA00023136"/>
    </source>
</evidence>
<keyword evidence="6 7" id="KW-0472">Membrane</keyword>
<feature type="transmembrane region" description="Helical" evidence="7">
    <location>
        <begin position="149"/>
        <end position="170"/>
    </location>
</feature>
<keyword evidence="9" id="KW-1185">Reference proteome</keyword>
<keyword evidence="3" id="KW-1003">Cell membrane</keyword>
<evidence type="ECO:0000256" key="1">
    <source>
        <dbReference type="ARBA" id="ARBA00004651"/>
    </source>
</evidence>
<feature type="transmembrane region" description="Helical" evidence="7">
    <location>
        <begin position="52"/>
        <end position="72"/>
    </location>
</feature>
<sequence length="386" mass="42960">MTTLSNDNINLLRDFVGISHWQSLIGIIVFFSIILALSIFIKKTKPKFPIRIFTGMGLGLIFGIIIQVITGFNNHNITYPNLPGTPIKPNPDYIPWVAEIVHWIELLKTIFIIGITMLTIPLVFLAIARITSKKNSNSKTITKVSGVGITILLINVAIAFTIAFGLGIAFKIGQGFNLTDGGSYDKTTAKTIPEIIISYVPSSLIGVFTQTLIIPIIVLGALIGFAIKKLTKHNEERMDKARNTLETMWKIIISILMMFIKTMPFAVMSMLATAIINQPIGALANIGIIIGVAYLALLITFLWHLLSLYLFGINPYRWLLKAQKPIIAGFTTQSSNATLPIAMNTLKEDLKVKEEGSDTVMPLSNNNRFKWLCWSASWHYFIFLMI</sequence>
<gene>
    <name evidence="8" type="ORF">SHM_00840</name>
</gene>
<keyword evidence="4 7" id="KW-0812">Transmembrane</keyword>